<dbReference type="InterPro" id="IPR050624">
    <property type="entry name" value="HTH-type_Tx_Regulator"/>
</dbReference>
<dbReference type="RefSeq" id="WP_077849121.1">
    <property type="nucleotide sequence ID" value="NZ_LZZM01000204.1"/>
</dbReference>
<evidence type="ECO:0000313" key="4">
    <source>
        <dbReference type="EMBL" id="OOM74102.1"/>
    </source>
</evidence>
<dbReference type="AlphaFoldDB" id="A0A1S8T8W3"/>
<dbReference type="EMBL" id="LZZM01000204">
    <property type="protein sequence ID" value="OOM74102.1"/>
    <property type="molecule type" value="Genomic_DNA"/>
</dbReference>
<evidence type="ECO:0000259" key="3">
    <source>
        <dbReference type="PROSITE" id="PS50977"/>
    </source>
</evidence>
<dbReference type="InterPro" id="IPR036271">
    <property type="entry name" value="Tet_transcr_reg_TetR-rel_C_sf"/>
</dbReference>
<dbReference type="PANTHER" id="PTHR43479:SF11">
    <property type="entry name" value="ACREF_ENVCD OPERON REPRESSOR-RELATED"/>
    <property type="match status" value="1"/>
</dbReference>
<dbReference type="Gene3D" id="1.10.357.10">
    <property type="entry name" value="Tetracycline Repressor, domain 2"/>
    <property type="match status" value="1"/>
</dbReference>
<reference evidence="4 5" key="1">
    <citation type="submission" date="2016-05" db="EMBL/GenBank/DDBJ databases">
        <title>Microbial solvent formation.</title>
        <authorList>
            <person name="Poehlein A."/>
            <person name="Montoya Solano J.D."/>
            <person name="Flitsch S."/>
            <person name="Krabben P."/>
            <person name="Duerre P."/>
            <person name="Daniel R."/>
        </authorList>
    </citation>
    <scope>NUCLEOTIDE SEQUENCE [LARGE SCALE GENOMIC DNA]</scope>
    <source>
        <strain evidence="4 5">DSM 2619</strain>
    </source>
</reference>
<dbReference type="PANTHER" id="PTHR43479">
    <property type="entry name" value="ACREF/ENVCD OPERON REPRESSOR-RELATED"/>
    <property type="match status" value="1"/>
</dbReference>
<dbReference type="PROSITE" id="PS50977">
    <property type="entry name" value="HTH_TETR_2"/>
    <property type="match status" value="1"/>
</dbReference>
<dbReference type="InterPro" id="IPR001647">
    <property type="entry name" value="HTH_TetR"/>
</dbReference>
<sequence>MSDTWHKNKKNKNREDIIIAGRKLFLQNNFINVNIKDICNLAGVSRVTFYKHFKSIDELIFEVQIDILNNITDFIISRDDVKASGIERLKMVLNAWIAYAKEYKEQMKFSVLFDLYYDTNEEVNSMYEKFISEESDKDFLHTIVCKGIEDKTLRQDLEPIKTEYYIYQTITGVVQRMSYTRLPIKYVVISFDEIANSVVDMIISYVINSNHNE</sequence>
<evidence type="ECO:0000256" key="1">
    <source>
        <dbReference type="ARBA" id="ARBA00023125"/>
    </source>
</evidence>
<accession>A0A1S8T8W3</accession>
<name>A0A1S8T8W3_9CLOT</name>
<keyword evidence="1 2" id="KW-0238">DNA-binding</keyword>
<dbReference type="STRING" id="29367.CLPUN_41630"/>
<feature type="domain" description="HTH tetR-type" evidence="3">
    <location>
        <begin position="11"/>
        <end position="71"/>
    </location>
</feature>
<feature type="DNA-binding region" description="H-T-H motif" evidence="2">
    <location>
        <begin position="34"/>
        <end position="53"/>
    </location>
</feature>
<dbReference type="OrthoDB" id="9812134at2"/>
<dbReference type="GO" id="GO:0003677">
    <property type="term" value="F:DNA binding"/>
    <property type="evidence" value="ECO:0007669"/>
    <property type="project" value="UniProtKB-UniRule"/>
</dbReference>
<dbReference type="SUPFAM" id="SSF46689">
    <property type="entry name" value="Homeodomain-like"/>
    <property type="match status" value="1"/>
</dbReference>
<organism evidence="4 5">
    <name type="scientific">Clostridium puniceum</name>
    <dbReference type="NCBI Taxonomy" id="29367"/>
    <lineage>
        <taxon>Bacteria</taxon>
        <taxon>Bacillati</taxon>
        <taxon>Bacillota</taxon>
        <taxon>Clostridia</taxon>
        <taxon>Eubacteriales</taxon>
        <taxon>Clostridiaceae</taxon>
        <taxon>Clostridium</taxon>
    </lineage>
</organism>
<dbReference type="InterPro" id="IPR009057">
    <property type="entry name" value="Homeodomain-like_sf"/>
</dbReference>
<dbReference type="SUPFAM" id="SSF48498">
    <property type="entry name" value="Tetracyclin repressor-like, C-terminal domain"/>
    <property type="match status" value="1"/>
</dbReference>
<dbReference type="PRINTS" id="PR00455">
    <property type="entry name" value="HTHTETR"/>
</dbReference>
<keyword evidence="5" id="KW-1185">Reference proteome</keyword>
<evidence type="ECO:0000313" key="5">
    <source>
        <dbReference type="Proteomes" id="UP000190890"/>
    </source>
</evidence>
<dbReference type="Gene3D" id="1.10.10.60">
    <property type="entry name" value="Homeodomain-like"/>
    <property type="match status" value="1"/>
</dbReference>
<comment type="caution">
    <text evidence="4">The sequence shown here is derived from an EMBL/GenBank/DDBJ whole genome shotgun (WGS) entry which is preliminary data.</text>
</comment>
<protein>
    <submittedName>
        <fullName evidence="4">Bacterial regulatory protein, tetR family</fullName>
    </submittedName>
</protein>
<evidence type="ECO:0000256" key="2">
    <source>
        <dbReference type="PROSITE-ProRule" id="PRU00335"/>
    </source>
</evidence>
<dbReference type="Pfam" id="PF00440">
    <property type="entry name" value="TetR_N"/>
    <property type="match status" value="1"/>
</dbReference>
<proteinExistence type="predicted"/>
<gene>
    <name evidence="4" type="ORF">CLPUN_41630</name>
</gene>
<dbReference type="Proteomes" id="UP000190890">
    <property type="component" value="Unassembled WGS sequence"/>
</dbReference>